<accession>A0A3S1C963</accession>
<feature type="region of interest" description="Disordered" evidence="1">
    <location>
        <begin position="403"/>
        <end position="426"/>
    </location>
</feature>
<dbReference type="AlphaFoldDB" id="A0A3S1C963"/>
<dbReference type="EMBL" id="RQTK01000141">
    <property type="protein sequence ID" value="RUS86355.1"/>
    <property type="molecule type" value="Genomic_DNA"/>
</dbReference>
<dbReference type="Proteomes" id="UP000271974">
    <property type="component" value="Unassembled WGS sequence"/>
</dbReference>
<comment type="caution">
    <text evidence="2">The sequence shown here is derived from an EMBL/GenBank/DDBJ whole genome shotgun (WGS) entry which is preliminary data.</text>
</comment>
<feature type="compositionally biased region" description="Basic and acidic residues" evidence="1">
    <location>
        <begin position="310"/>
        <end position="319"/>
    </location>
</feature>
<evidence type="ECO:0000313" key="3">
    <source>
        <dbReference type="Proteomes" id="UP000271974"/>
    </source>
</evidence>
<sequence>MILRGKKVDDMSSEEKKAAKIMVKKERRSTTVLGDLPPIGGRLPRFKSAPRSRDHIPIMPRSHVSVARFYDWTDDLGDCFSVSRLYREIASIPRMDSKGTLRANQLTLSGSVGTGCASNDVGSGTSNSPPLSITSTTGAVVHYGTKGRGHPQLYMSPGRMFVRDKKALTRGEREIIEGIYKNRGDVAGSSKDVTCCSEFRVRSHQDAWLVGKSVSVPYASLPEGANGALGRAIMKGVGLDTPNSGISGGGSLHDTISQTLTSSMSADDVSSPTIRATIPSDVNSWPERKQKMEKCPNLPPSRQSFVLPEPMDHSDSLDKSTKLLHGQNLADYWDSRPSAPPSSPNQLEESPISTLITQHSPPVRLDLSPLANCGAHTPEKLLGMRPKLPPNAIIIAEKIQSVPSPGRANRQQASHSGFPAHKKFNGKMMSPGQLKDWSSTTEDLFGGNIPVTSGSNIDRGGNTRANMFFGSDFDDISNQSIESEKDKKKVQVRVYLPSVGAETHEDDIGIKSSLKKERPLSETTFKLKS</sequence>
<organism evidence="2 3">
    <name type="scientific">Elysia chlorotica</name>
    <name type="common">Eastern emerald elysia</name>
    <name type="synonym">Sea slug</name>
    <dbReference type="NCBI Taxonomy" id="188477"/>
    <lineage>
        <taxon>Eukaryota</taxon>
        <taxon>Metazoa</taxon>
        <taxon>Spiralia</taxon>
        <taxon>Lophotrochozoa</taxon>
        <taxon>Mollusca</taxon>
        <taxon>Gastropoda</taxon>
        <taxon>Heterobranchia</taxon>
        <taxon>Euthyneura</taxon>
        <taxon>Panpulmonata</taxon>
        <taxon>Sacoglossa</taxon>
        <taxon>Placobranchoidea</taxon>
        <taxon>Plakobranchidae</taxon>
        <taxon>Elysia</taxon>
    </lineage>
</organism>
<name>A0A3S1C963_ELYCH</name>
<dbReference type="OrthoDB" id="6109449at2759"/>
<keyword evidence="3" id="KW-1185">Reference proteome</keyword>
<evidence type="ECO:0000256" key="1">
    <source>
        <dbReference type="SAM" id="MobiDB-lite"/>
    </source>
</evidence>
<feature type="region of interest" description="Disordered" evidence="1">
    <location>
        <begin position="263"/>
        <end position="319"/>
    </location>
</feature>
<gene>
    <name evidence="2" type="ORF">EGW08_005873</name>
</gene>
<feature type="region of interest" description="Disordered" evidence="1">
    <location>
        <begin position="331"/>
        <end position="350"/>
    </location>
</feature>
<proteinExistence type="predicted"/>
<evidence type="ECO:0000313" key="2">
    <source>
        <dbReference type="EMBL" id="RUS86355.1"/>
    </source>
</evidence>
<reference evidence="2 3" key="1">
    <citation type="submission" date="2019-01" db="EMBL/GenBank/DDBJ databases">
        <title>A draft genome assembly of the solar-powered sea slug Elysia chlorotica.</title>
        <authorList>
            <person name="Cai H."/>
            <person name="Li Q."/>
            <person name="Fang X."/>
            <person name="Li J."/>
            <person name="Curtis N.E."/>
            <person name="Altenburger A."/>
            <person name="Shibata T."/>
            <person name="Feng M."/>
            <person name="Maeda T."/>
            <person name="Schwartz J.A."/>
            <person name="Shigenobu S."/>
            <person name="Lundholm N."/>
            <person name="Nishiyama T."/>
            <person name="Yang H."/>
            <person name="Hasebe M."/>
            <person name="Li S."/>
            <person name="Pierce S.K."/>
            <person name="Wang J."/>
        </authorList>
    </citation>
    <scope>NUCLEOTIDE SEQUENCE [LARGE SCALE GENOMIC DNA]</scope>
    <source>
        <strain evidence="2">EC2010</strain>
        <tissue evidence="2">Whole organism of an adult</tissue>
    </source>
</reference>
<protein>
    <submittedName>
        <fullName evidence="2">Uncharacterized protein</fullName>
    </submittedName>
</protein>
<feature type="compositionally biased region" description="Polar residues" evidence="1">
    <location>
        <begin position="263"/>
        <end position="274"/>
    </location>
</feature>